<feature type="compositionally biased region" description="Basic and acidic residues" evidence="1">
    <location>
        <begin position="69"/>
        <end position="80"/>
    </location>
</feature>
<feature type="compositionally biased region" description="Basic residues" evidence="1">
    <location>
        <begin position="17"/>
        <end position="27"/>
    </location>
</feature>
<gene>
    <name evidence="2" type="ordered locus">KRH_06840</name>
</gene>
<dbReference type="EMBL" id="AP009152">
    <property type="protein sequence ID" value="BAG29031.1"/>
    <property type="molecule type" value="Genomic_DNA"/>
</dbReference>
<feature type="compositionally biased region" description="Basic and acidic residues" evidence="1">
    <location>
        <begin position="1"/>
        <end position="12"/>
    </location>
</feature>
<proteinExistence type="predicted"/>
<protein>
    <submittedName>
        <fullName evidence="2">Uncharacterized protein</fullName>
    </submittedName>
</protein>
<evidence type="ECO:0000313" key="3">
    <source>
        <dbReference type="Proteomes" id="UP000008838"/>
    </source>
</evidence>
<evidence type="ECO:0000256" key="1">
    <source>
        <dbReference type="SAM" id="MobiDB-lite"/>
    </source>
</evidence>
<keyword evidence="3" id="KW-1185">Reference proteome</keyword>
<dbReference type="HOGENOM" id="CLU_2585106_0_0_11"/>
<accession>B2GJK2</accession>
<dbReference type="Proteomes" id="UP000008838">
    <property type="component" value="Chromosome"/>
</dbReference>
<dbReference type="AlphaFoldDB" id="B2GJK2"/>
<organism evidence="2 3">
    <name type="scientific">Kocuria rhizophila (strain ATCC 9341 / DSM 348 / NBRC 103217 / DC2201)</name>
    <dbReference type="NCBI Taxonomy" id="378753"/>
    <lineage>
        <taxon>Bacteria</taxon>
        <taxon>Bacillati</taxon>
        <taxon>Actinomycetota</taxon>
        <taxon>Actinomycetes</taxon>
        <taxon>Micrococcales</taxon>
        <taxon>Micrococcaceae</taxon>
        <taxon>Kocuria</taxon>
    </lineage>
</organism>
<reference evidence="2 3" key="1">
    <citation type="journal article" date="2008" name="J. Bacteriol.">
        <title>Complete genome sequence of the soil actinomycete Kocuria rhizophila.</title>
        <authorList>
            <person name="Takarada H."/>
            <person name="Sekine M."/>
            <person name="Kosugi H."/>
            <person name="Matsuo Y."/>
            <person name="Fujisawa T."/>
            <person name="Omata S."/>
            <person name="Kishi E."/>
            <person name="Shimizu A."/>
            <person name="Tsukatani N."/>
            <person name="Tanikawa S."/>
            <person name="Fujita N."/>
            <person name="Harayama S."/>
        </authorList>
    </citation>
    <scope>NUCLEOTIDE SEQUENCE [LARGE SCALE GENOMIC DNA]</scope>
    <source>
        <strain evidence="3">ATCC 9341 / DSM 348 / NBRC 103217 / DC2201</strain>
    </source>
</reference>
<dbReference type="KEGG" id="krh:KRH_06840"/>
<name>B2GJK2_KOCRD</name>
<evidence type="ECO:0000313" key="2">
    <source>
        <dbReference type="EMBL" id="BAG29031.1"/>
    </source>
</evidence>
<dbReference type="STRING" id="378753.KRH_06840"/>
<feature type="region of interest" description="Disordered" evidence="1">
    <location>
        <begin position="1"/>
        <end position="80"/>
    </location>
</feature>
<sequence length="80" mass="8561">MGTEPPAREDTGGTRPGGRRRGSHRRVTGGTSGDPDRALGSQDWGHAEPELGADAPDPREAVSGSGHETWLREQRPPHWG</sequence>
<dbReference type="RefSeq" id="WP_012397756.1">
    <property type="nucleotide sequence ID" value="NC_010617.1"/>
</dbReference>
<dbReference type="eggNOG" id="ENOG5031RM7">
    <property type="taxonomic scope" value="Bacteria"/>
</dbReference>
<dbReference type="OrthoDB" id="4883289at2"/>